<dbReference type="EMBL" id="CP061336">
    <property type="protein sequence ID" value="QNU66190.1"/>
    <property type="molecule type" value="Genomic_DNA"/>
</dbReference>
<dbReference type="AlphaFoldDB" id="A0A4U7JHL7"/>
<accession>A0A4U7JHL7</accession>
<reference evidence="1 2" key="1">
    <citation type="submission" date="2020-09" db="EMBL/GenBank/DDBJ databases">
        <title>Characterization and genome sequencing of Ruminiclostridium sp. nov. MA18.</title>
        <authorList>
            <person name="Rettenmaier R."/>
            <person name="Kowollik M.-L."/>
            <person name="Liebl W."/>
            <person name="Zverlov V."/>
        </authorList>
    </citation>
    <scope>NUCLEOTIDE SEQUENCE [LARGE SCALE GENOMIC DNA]</scope>
    <source>
        <strain evidence="1 2">MA18</strain>
    </source>
</reference>
<dbReference type="Proteomes" id="UP000306409">
    <property type="component" value="Chromosome"/>
</dbReference>
<protein>
    <recommendedName>
        <fullName evidence="3">His-Xaa-Ser system protein HxsD</fullName>
    </recommendedName>
</protein>
<dbReference type="RefSeq" id="WP_137696934.1">
    <property type="nucleotide sequence ID" value="NZ_CP061336.1"/>
</dbReference>
<evidence type="ECO:0000313" key="1">
    <source>
        <dbReference type="EMBL" id="QNU66190.1"/>
    </source>
</evidence>
<gene>
    <name evidence="1" type="ORF">EHE19_015080</name>
</gene>
<evidence type="ECO:0008006" key="3">
    <source>
        <dbReference type="Google" id="ProtNLM"/>
    </source>
</evidence>
<organism evidence="1 2">
    <name type="scientific">Ruminiclostridium herbifermentans</name>
    <dbReference type="NCBI Taxonomy" id="2488810"/>
    <lineage>
        <taxon>Bacteria</taxon>
        <taxon>Bacillati</taxon>
        <taxon>Bacillota</taxon>
        <taxon>Clostridia</taxon>
        <taxon>Eubacteriales</taxon>
        <taxon>Oscillospiraceae</taxon>
        <taxon>Ruminiclostridium</taxon>
    </lineage>
</organism>
<evidence type="ECO:0000313" key="2">
    <source>
        <dbReference type="Proteomes" id="UP000306409"/>
    </source>
</evidence>
<proteinExistence type="predicted"/>
<name>A0A4U7JHL7_9FIRM</name>
<keyword evidence="2" id="KW-1185">Reference proteome</keyword>
<dbReference type="KEGG" id="rher:EHE19_015080"/>
<sequence>MQKLNHIGNFLKVSENSAILKYRSDLYSIDVLNGVAQFMIGICNTVITKDNEESDIITVEISCNQKNIEDLVYEFNEEVINYSFYNQMMIEKRKIRETILERVLVCAKTNSVCKNEDCSQERMD</sequence>